<dbReference type="Proteomes" id="UP001291687">
    <property type="component" value="Unassembled WGS sequence"/>
</dbReference>
<reference evidence="1 2" key="1">
    <citation type="submission" date="2023-03" db="EMBL/GenBank/DDBJ databases">
        <title>Host association and intracellularity evolved multiple times independently in the Rickettsiales.</title>
        <authorList>
            <person name="Castelli M."/>
            <person name="Nardi T."/>
            <person name="Gammuto L."/>
            <person name="Bellinzona G."/>
            <person name="Sabaneyeva E."/>
            <person name="Potekhin A."/>
            <person name="Serra V."/>
            <person name="Petroni G."/>
            <person name="Sassera D."/>
        </authorList>
    </citation>
    <scope>NUCLEOTIDE SEQUENCE [LARGE SCALE GENOMIC DNA]</scope>
    <source>
        <strain evidence="1 2">Sr 2-6</strain>
    </source>
</reference>
<sequence length="59" mass="6809">MIRKFLNLVKNHASESNDYLSTFKNMYSDQPYYSHVKESILDQVDVIGVDVEVAENLLS</sequence>
<evidence type="ECO:0000313" key="1">
    <source>
        <dbReference type="EMBL" id="MEA0971509.1"/>
    </source>
</evidence>
<comment type="caution">
    <text evidence="1">The sequence shown here is derived from an EMBL/GenBank/DDBJ whole genome shotgun (WGS) entry which is preliminary data.</text>
</comment>
<protein>
    <submittedName>
        <fullName evidence="1">Uncharacterized protein</fullName>
    </submittedName>
</protein>
<keyword evidence="2" id="KW-1185">Reference proteome</keyword>
<proteinExistence type="predicted"/>
<gene>
    <name evidence="1" type="ORF">Megvenef_01489</name>
</gene>
<name>A0ABU5NEB0_9RICK</name>
<dbReference type="RefSeq" id="WP_322777416.1">
    <property type="nucleotide sequence ID" value="NZ_JARJFB010000157.1"/>
</dbReference>
<dbReference type="EMBL" id="JARJFB010000157">
    <property type="protein sequence ID" value="MEA0971509.1"/>
    <property type="molecule type" value="Genomic_DNA"/>
</dbReference>
<evidence type="ECO:0000313" key="2">
    <source>
        <dbReference type="Proteomes" id="UP001291687"/>
    </source>
</evidence>
<organism evidence="1 2">
    <name type="scientific">Candidatus Megaera venefica</name>
    <dbReference type="NCBI Taxonomy" id="2055910"/>
    <lineage>
        <taxon>Bacteria</taxon>
        <taxon>Pseudomonadati</taxon>
        <taxon>Pseudomonadota</taxon>
        <taxon>Alphaproteobacteria</taxon>
        <taxon>Rickettsiales</taxon>
        <taxon>Rickettsiaceae</taxon>
        <taxon>Candidatus Megaera</taxon>
    </lineage>
</organism>
<accession>A0ABU5NEB0</accession>